<dbReference type="Proteomes" id="UP000756132">
    <property type="component" value="Chromosome 12"/>
</dbReference>
<dbReference type="GeneID" id="71993414"/>
<gene>
    <name evidence="1" type="ORF">CLAFUR5_13536</name>
</gene>
<protein>
    <submittedName>
        <fullName evidence="1">Uncharacterized protein</fullName>
    </submittedName>
</protein>
<proteinExistence type="predicted"/>
<dbReference type="OrthoDB" id="2951834at2759"/>
<sequence length="194" mass="21931">MSTKEDERCRLLELPGKLRNRIYRDALVLGPGLEIPVKATGYNTEGLMRTCKTIRNETTSLFYCENHFAVEVWDYDPTALIRFTAILSSLGFSSLGSDNAKMHIEGDVKSKKPSWPNFLRLLQGIHEDKVIRIPSTPAAGLERGGQSLEDMVVAGLVVLVMQTRDLSWTRVRDLLREQRPVLGRIDAAWMEEDV</sequence>
<reference evidence="1" key="2">
    <citation type="journal article" date="2022" name="Microb. Genom.">
        <title>A chromosome-scale genome assembly of the tomato pathogen Cladosporium fulvum reveals a compartmentalized genome architecture and the presence of a dispensable chromosome.</title>
        <authorList>
            <person name="Zaccaron A.Z."/>
            <person name="Chen L.H."/>
            <person name="Samaras A."/>
            <person name="Stergiopoulos I."/>
        </authorList>
    </citation>
    <scope>NUCLEOTIDE SEQUENCE</scope>
    <source>
        <strain evidence="1">Race5_Kim</strain>
    </source>
</reference>
<dbReference type="EMBL" id="CP090174">
    <property type="protein sequence ID" value="UJO24613.1"/>
    <property type="molecule type" value="Genomic_DNA"/>
</dbReference>
<accession>A0A9Q8PLG6</accession>
<name>A0A9Q8PLG6_PASFU</name>
<evidence type="ECO:0000313" key="1">
    <source>
        <dbReference type="EMBL" id="UJO24613.1"/>
    </source>
</evidence>
<evidence type="ECO:0000313" key="2">
    <source>
        <dbReference type="Proteomes" id="UP000756132"/>
    </source>
</evidence>
<dbReference type="RefSeq" id="XP_047768979.1">
    <property type="nucleotide sequence ID" value="XM_047912684.1"/>
</dbReference>
<dbReference type="KEGG" id="ffu:CLAFUR5_13536"/>
<keyword evidence="2" id="KW-1185">Reference proteome</keyword>
<dbReference type="AlphaFoldDB" id="A0A9Q8PLG6"/>
<organism evidence="1 2">
    <name type="scientific">Passalora fulva</name>
    <name type="common">Tomato leaf mold</name>
    <name type="synonym">Cladosporium fulvum</name>
    <dbReference type="NCBI Taxonomy" id="5499"/>
    <lineage>
        <taxon>Eukaryota</taxon>
        <taxon>Fungi</taxon>
        <taxon>Dikarya</taxon>
        <taxon>Ascomycota</taxon>
        <taxon>Pezizomycotina</taxon>
        <taxon>Dothideomycetes</taxon>
        <taxon>Dothideomycetidae</taxon>
        <taxon>Mycosphaerellales</taxon>
        <taxon>Mycosphaerellaceae</taxon>
        <taxon>Fulvia</taxon>
    </lineage>
</organism>
<reference evidence="1" key="1">
    <citation type="submission" date="2021-12" db="EMBL/GenBank/DDBJ databases">
        <authorList>
            <person name="Zaccaron A."/>
            <person name="Stergiopoulos I."/>
        </authorList>
    </citation>
    <scope>NUCLEOTIDE SEQUENCE</scope>
    <source>
        <strain evidence="1">Race5_Kim</strain>
    </source>
</reference>